<evidence type="ECO:0000259" key="10">
    <source>
        <dbReference type="PROSITE" id="PS52029"/>
    </source>
</evidence>
<dbReference type="GO" id="GO:0071555">
    <property type="term" value="P:cell wall organization"/>
    <property type="evidence" value="ECO:0007669"/>
    <property type="project" value="UniProtKB-UniRule"/>
</dbReference>
<gene>
    <name evidence="11" type="ORF">RHSP_33227</name>
</gene>
<evidence type="ECO:0000256" key="7">
    <source>
        <dbReference type="ARBA" id="ARBA00022984"/>
    </source>
</evidence>
<name>N6UZJ6_9HYPH</name>
<evidence type="ECO:0000256" key="8">
    <source>
        <dbReference type="ARBA" id="ARBA00023316"/>
    </source>
</evidence>
<sequence length="309" mass="34944">MPRRKACVWPIRAISSPSTPASLQPRRSSCRRPDMCSNWFPMMADLLPASRHLLAAAALATLSACSIIPDTGATDPDRFVQETSPIFYRPEGIDPQRVQRLPVQPVPKSRDLFRTQFHQTYGLPTFNPVHQAMYAQKSEDDFTLPAIPYKRIDPRFLRQEVDYKTNERPGTIIVDTREHFLYYVEPGGKAMRYGVGLGAAGYAWHGRGVIQWKQKWPRWTPPAEMVAREPQMKPLSAERGGMNPGPTNPLGARALYIFQNGRDTLYRVHGTPDWQSIGRAASSGCVRMLNQDVIDLYNRVPARTEIVVL</sequence>
<organism evidence="11 12">
    <name type="scientific">Rhizobium freirei PRF 81</name>
    <dbReference type="NCBI Taxonomy" id="363754"/>
    <lineage>
        <taxon>Bacteria</taxon>
        <taxon>Pseudomonadati</taxon>
        <taxon>Pseudomonadota</taxon>
        <taxon>Alphaproteobacteria</taxon>
        <taxon>Hyphomicrobiales</taxon>
        <taxon>Rhizobiaceae</taxon>
        <taxon>Rhizobium/Agrobacterium group</taxon>
        <taxon>Rhizobium</taxon>
    </lineage>
</organism>
<proteinExistence type="inferred from homology"/>
<dbReference type="PANTHER" id="PTHR30582">
    <property type="entry name" value="L,D-TRANSPEPTIDASE"/>
    <property type="match status" value="1"/>
</dbReference>
<feature type="active site" description="Proton donor/acceptor" evidence="9">
    <location>
        <position position="269"/>
    </location>
</feature>
<dbReference type="PANTHER" id="PTHR30582:SF24">
    <property type="entry name" value="L,D-TRANSPEPTIDASE ERFK_SRFK-RELATED"/>
    <property type="match status" value="1"/>
</dbReference>
<dbReference type="InterPro" id="IPR038063">
    <property type="entry name" value="Transpep_catalytic_dom"/>
</dbReference>
<dbReference type="Proteomes" id="UP000012429">
    <property type="component" value="Unassembled WGS sequence"/>
</dbReference>
<dbReference type="CDD" id="cd16913">
    <property type="entry name" value="YkuD_like"/>
    <property type="match status" value="1"/>
</dbReference>
<evidence type="ECO:0000256" key="3">
    <source>
        <dbReference type="ARBA" id="ARBA00022676"/>
    </source>
</evidence>
<keyword evidence="12" id="KW-1185">Reference proteome</keyword>
<dbReference type="SUPFAM" id="SSF141523">
    <property type="entry name" value="L,D-transpeptidase catalytic domain-like"/>
    <property type="match status" value="1"/>
</dbReference>
<feature type="active site" description="Nucleophile" evidence="9">
    <location>
        <position position="285"/>
    </location>
</feature>
<dbReference type="Pfam" id="PF03734">
    <property type="entry name" value="YkuD"/>
    <property type="match status" value="1"/>
</dbReference>
<keyword evidence="8 9" id="KW-0961">Cell wall biogenesis/degradation</keyword>
<dbReference type="GO" id="GO:0008360">
    <property type="term" value="P:regulation of cell shape"/>
    <property type="evidence" value="ECO:0007669"/>
    <property type="project" value="UniProtKB-UniRule"/>
</dbReference>
<dbReference type="GO" id="GO:0018104">
    <property type="term" value="P:peptidoglycan-protein cross-linking"/>
    <property type="evidence" value="ECO:0007669"/>
    <property type="project" value="TreeGrafter"/>
</dbReference>
<comment type="similarity">
    <text evidence="2">Belongs to the YkuD family.</text>
</comment>
<evidence type="ECO:0000313" key="12">
    <source>
        <dbReference type="Proteomes" id="UP000012429"/>
    </source>
</evidence>
<dbReference type="GO" id="GO:0016757">
    <property type="term" value="F:glycosyltransferase activity"/>
    <property type="evidence" value="ECO:0007669"/>
    <property type="project" value="UniProtKB-KW"/>
</dbReference>
<protein>
    <recommendedName>
        <fullName evidence="10">L,D-TPase catalytic domain-containing protein</fullName>
    </recommendedName>
</protein>
<keyword evidence="5" id="KW-0378">Hydrolase</keyword>
<evidence type="ECO:0000256" key="2">
    <source>
        <dbReference type="ARBA" id="ARBA00005992"/>
    </source>
</evidence>
<keyword evidence="6 9" id="KW-0133">Cell shape</keyword>
<dbReference type="PATRIC" id="fig|363754.4.peg.4105"/>
<evidence type="ECO:0000256" key="1">
    <source>
        <dbReference type="ARBA" id="ARBA00004752"/>
    </source>
</evidence>
<evidence type="ECO:0000313" key="11">
    <source>
        <dbReference type="EMBL" id="ENN86146.1"/>
    </source>
</evidence>
<dbReference type="AlphaFoldDB" id="N6UZJ6"/>
<dbReference type="GO" id="GO:0071972">
    <property type="term" value="F:peptidoglycan L,D-transpeptidase activity"/>
    <property type="evidence" value="ECO:0007669"/>
    <property type="project" value="TreeGrafter"/>
</dbReference>
<dbReference type="Gene3D" id="2.40.440.10">
    <property type="entry name" value="L,D-transpeptidase catalytic domain-like"/>
    <property type="match status" value="1"/>
</dbReference>
<dbReference type="PROSITE" id="PS52029">
    <property type="entry name" value="LD_TPASE"/>
    <property type="match status" value="1"/>
</dbReference>
<keyword evidence="7 9" id="KW-0573">Peptidoglycan synthesis</keyword>
<comment type="caution">
    <text evidence="11">The sequence shown here is derived from an EMBL/GenBank/DDBJ whole genome shotgun (WGS) entry which is preliminary data.</text>
</comment>
<dbReference type="InterPro" id="IPR005490">
    <property type="entry name" value="LD_TPept_cat_dom"/>
</dbReference>
<evidence type="ECO:0000256" key="4">
    <source>
        <dbReference type="ARBA" id="ARBA00022679"/>
    </source>
</evidence>
<evidence type="ECO:0000256" key="5">
    <source>
        <dbReference type="ARBA" id="ARBA00022801"/>
    </source>
</evidence>
<evidence type="ECO:0000256" key="6">
    <source>
        <dbReference type="ARBA" id="ARBA00022960"/>
    </source>
</evidence>
<dbReference type="FunFam" id="2.40.440.10:FF:000002">
    <property type="entry name" value="L,D-transpeptidase ErfK/SrfK"/>
    <property type="match status" value="1"/>
</dbReference>
<comment type="pathway">
    <text evidence="1 9">Cell wall biogenesis; peptidoglycan biosynthesis.</text>
</comment>
<dbReference type="InterPro" id="IPR050979">
    <property type="entry name" value="LD-transpeptidase"/>
</dbReference>
<dbReference type="EMBL" id="AQHN01000072">
    <property type="protein sequence ID" value="ENN86146.1"/>
    <property type="molecule type" value="Genomic_DNA"/>
</dbReference>
<keyword evidence="3" id="KW-0328">Glycosyltransferase</keyword>
<dbReference type="UniPathway" id="UPA00219"/>
<reference evidence="11 12" key="1">
    <citation type="journal article" date="2012" name="BMC Genomics">
        <title>Genomic basis of broad host range and environmental adaptability of Rhizobium tropici CIAT 899 and Rhizobium sp. PRF 81 which are used in inoculants for common bean (Phaseolus vulgaris L.).</title>
        <authorList>
            <person name="Ormeno-Orrillo E."/>
            <person name="Menna P."/>
            <person name="Almeida L.G."/>
            <person name="Ollero F.J."/>
            <person name="Nicolas M.F."/>
            <person name="Pains Rodrigues E."/>
            <person name="Shigueyoshi Nakatani A."/>
            <person name="Silva Batista J.S."/>
            <person name="Oliveira Chueire L.M."/>
            <person name="Souza R.C."/>
            <person name="Ribeiro Vasconcelos A.T."/>
            <person name="Megias M."/>
            <person name="Hungria M."/>
            <person name="Martinez-Romero E."/>
        </authorList>
    </citation>
    <scope>NUCLEOTIDE SEQUENCE [LARGE SCALE GENOMIC DNA]</scope>
    <source>
        <strain evidence="11 12">PRF 81</strain>
    </source>
</reference>
<evidence type="ECO:0000256" key="9">
    <source>
        <dbReference type="PROSITE-ProRule" id="PRU01373"/>
    </source>
</evidence>
<accession>N6UZJ6</accession>
<keyword evidence="4" id="KW-0808">Transferase</keyword>
<dbReference type="GO" id="GO:0005576">
    <property type="term" value="C:extracellular region"/>
    <property type="evidence" value="ECO:0007669"/>
    <property type="project" value="TreeGrafter"/>
</dbReference>
<feature type="domain" description="L,D-TPase catalytic" evidence="10">
    <location>
        <begin position="170"/>
        <end position="309"/>
    </location>
</feature>
<dbReference type="STRING" id="363754.RHSP_33227"/>